<dbReference type="SUPFAM" id="SSF50249">
    <property type="entry name" value="Nucleic acid-binding proteins"/>
    <property type="match status" value="1"/>
</dbReference>
<accession>A3DNJ1</accession>
<dbReference type="RefSeq" id="WP_011839392.1">
    <property type="nucleotide sequence ID" value="NC_009033.1"/>
</dbReference>
<gene>
    <name evidence="2" type="primary">eif1a</name>
    <name evidence="5" type="ordered locus">Smar_1105</name>
</gene>
<dbReference type="STRING" id="399550.Smar_1105"/>
<proteinExistence type="inferred from homology"/>
<evidence type="ECO:0000313" key="5">
    <source>
        <dbReference type="EMBL" id="ABN70201.1"/>
    </source>
</evidence>
<dbReference type="PROSITE" id="PS50832">
    <property type="entry name" value="S1_IF1_TYPE"/>
    <property type="match status" value="1"/>
</dbReference>
<keyword evidence="2 3" id="KW-0396">Initiation factor</keyword>
<comment type="function">
    <text evidence="1 2">Seems to be required for maximal rate of protein biosynthesis. Enhances ribosome dissociation into subunits and stabilizes the binding of the initiator Met-tRNA(I) to 40 S ribosomal subunits.</text>
</comment>
<dbReference type="CDD" id="cd05793">
    <property type="entry name" value="S1_IF1A"/>
    <property type="match status" value="1"/>
</dbReference>
<dbReference type="SMART" id="SM00652">
    <property type="entry name" value="eIF1a"/>
    <property type="match status" value="1"/>
</dbReference>
<dbReference type="HAMAP" id="MF_00216">
    <property type="entry name" value="aIF_1A"/>
    <property type="match status" value="1"/>
</dbReference>
<evidence type="ECO:0000313" key="6">
    <source>
        <dbReference type="Proteomes" id="UP000000254"/>
    </source>
</evidence>
<sequence>MPKKKRKRYEETSKEPPLPTEGTVICGIIRHLGGDYMVVKCMDGMDRKVRIPGKMRRRVWMNEGDIVLVAIWDFSPERGEVIHKYSRSEVTKLVERGVIPREFLEALSEYI</sequence>
<feature type="domain" description="S1-like" evidence="4">
    <location>
        <begin position="7"/>
        <end position="86"/>
    </location>
</feature>
<dbReference type="GO" id="GO:0003723">
    <property type="term" value="F:RNA binding"/>
    <property type="evidence" value="ECO:0007669"/>
    <property type="project" value="InterPro"/>
</dbReference>
<dbReference type="eggNOG" id="arCOG01179">
    <property type="taxonomic scope" value="Archaea"/>
</dbReference>
<dbReference type="KEGG" id="smr:Smar_1105"/>
<dbReference type="InterPro" id="IPR001253">
    <property type="entry name" value="TIF_eIF-1A"/>
</dbReference>
<evidence type="ECO:0000256" key="2">
    <source>
        <dbReference type="HAMAP-Rule" id="MF_00216"/>
    </source>
</evidence>
<name>A3DNJ1_STAMF</name>
<dbReference type="HOGENOM" id="CLU_109098_1_2_2"/>
<dbReference type="NCBIfam" id="NF003082">
    <property type="entry name" value="PRK04012.1-1"/>
    <property type="match status" value="1"/>
</dbReference>
<reference evidence="5 6" key="2">
    <citation type="journal article" date="2009" name="Stand. Genomic Sci.">
        <title>Complete genome sequence of Staphylothermus marinus Stetter and Fiala 1986 type strain F1.</title>
        <authorList>
            <person name="Anderson I.J."/>
            <person name="Sun H."/>
            <person name="Lapidus A."/>
            <person name="Copeland A."/>
            <person name="Glavina Del Rio T."/>
            <person name="Tice H."/>
            <person name="Dalin E."/>
            <person name="Lucas S."/>
            <person name="Barry K."/>
            <person name="Land M."/>
            <person name="Richardson P."/>
            <person name="Huber H."/>
            <person name="Kyrpides N.C."/>
        </authorList>
    </citation>
    <scope>NUCLEOTIDE SEQUENCE [LARGE SCALE GENOMIC DNA]</scope>
    <source>
        <strain evidence="6">ATCC 43588 / DSM 3639 / JCM 9404 / F1</strain>
    </source>
</reference>
<evidence type="ECO:0000259" key="4">
    <source>
        <dbReference type="PROSITE" id="PS50832"/>
    </source>
</evidence>
<dbReference type="GO" id="GO:0003743">
    <property type="term" value="F:translation initiation factor activity"/>
    <property type="evidence" value="ECO:0007669"/>
    <property type="project" value="UniProtKB-UniRule"/>
</dbReference>
<dbReference type="AlphaFoldDB" id="A3DNJ1"/>
<comment type="similarity">
    <text evidence="2">Belongs to the eIF-1A family.</text>
</comment>
<evidence type="ECO:0000256" key="3">
    <source>
        <dbReference type="PROSITE-ProRule" id="PRU00181"/>
    </source>
</evidence>
<dbReference type="EMBL" id="CP000575">
    <property type="protein sequence ID" value="ABN70201.1"/>
    <property type="molecule type" value="Genomic_DNA"/>
</dbReference>
<protein>
    <recommendedName>
        <fullName evidence="2">Translation initiation factor 1A</fullName>
        <shortName evidence="2">aIF-1A</shortName>
    </recommendedName>
</protein>
<organism evidence="5 6">
    <name type="scientific">Staphylothermus marinus (strain ATCC 43588 / DSM 3639 / JCM 9404 / F1)</name>
    <dbReference type="NCBI Taxonomy" id="399550"/>
    <lineage>
        <taxon>Archaea</taxon>
        <taxon>Thermoproteota</taxon>
        <taxon>Thermoprotei</taxon>
        <taxon>Desulfurococcales</taxon>
        <taxon>Desulfurococcaceae</taxon>
        <taxon>Staphylothermus</taxon>
    </lineage>
</organism>
<evidence type="ECO:0000256" key="1">
    <source>
        <dbReference type="ARBA" id="ARBA00025502"/>
    </source>
</evidence>
<dbReference type="InterPro" id="IPR006196">
    <property type="entry name" value="RNA-binding_domain_S1_IF1"/>
</dbReference>
<dbReference type="GeneID" id="4907928"/>
<keyword evidence="6" id="KW-1185">Reference proteome</keyword>
<dbReference type="PANTHER" id="PTHR21668">
    <property type="entry name" value="EIF-1A"/>
    <property type="match status" value="1"/>
</dbReference>
<dbReference type="Pfam" id="PF01176">
    <property type="entry name" value="eIF-1a"/>
    <property type="match status" value="1"/>
</dbReference>
<keyword evidence="2 3" id="KW-0648">Protein biosynthesis</keyword>
<dbReference type="Gene3D" id="2.40.50.140">
    <property type="entry name" value="Nucleic acid-binding proteins"/>
    <property type="match status" value="1"/>
</dbReference>
<dbReference type="InterPro" id="IPR012340">
    <property type="entry name" value="NA-bd_OB-fold"/>
</dbReference>
<reference evidence="6" key="1">
    <citation type="journal article" date="2009" name="BMC Genomics">
        <title>The complete genome sequence of Staphylothermus marinus reveals differences in sulfur metabolism among heterotrophic Crenarchaeota.</title>
        <authorList>
            <person name="Anderson I.J."/>
            <person name="Dharmarajan L."/>
            <person name="Rodriguez J."/>
            <person name="Hooper S."/>
            <person name="Porat I."/>
            <person name="Ulrich L.E."/>
            <person name="Elkins J.G."/>
            <person name="Mavromatis K."/>
            <person name="Sun H."/>
            <person name="Land M."/>
            <person name="Lapidus A."/>
            <person name="Lucas S."/>
            <person name="Barry K."/>
            <person name="Huber H."/>
            <person name="Zhulin I.B."/>
            <person name="Whitman W.B."/>
            <person name="Mukhopadhyay B."/>
            <person name="Woese C."/>
            <person name="Bristow J."/>
            <person name="Kyrpides N."/>
        </authorList>
    </citation>
    <scope>NUCLEOTIDE SEQUENCE [LARGE SCALE GENOMIC DNA]</scope>
    <source>
        <strain evidence="6">ATCC 43588 / DSM 3639 / JCM 9404 / F1</strain>
    </source>
</reference>
<dbReference type="Proteomes" id="UP000000254">
    <property type="component" value="Chromosome"/>
</dbReference>